<dbReference type="GO" id="GO:0008270">
    <property type="term" value="F:zinc ion binding"/>
    <property type="evidence" value="ECO:0007669"/>
    <property type="project" value="InterPro"/>
</dbReference>
<feature type="domain" description="Zn(2)-C6 fungal-type" evidence="2">
    <location>
        <begin position="117"/>
        <end position="155"/>
    </location>
</feature>
<name>A0A316Z0H1_9BASI</name>
<dbReference type="PROSITE" id="PS50048">
    <property type="entry name" value="ZN2_CY6_FUNGAL_2"/>
    <property type="match status" value="1"/>
</dbReference>
<protein>
    <recommendedName>
        <fullName evidence="2">Zn(2)-C6 fungal-type domain-containing protein</fullName>
    </recommendedName>
</protein>
<dbReference type="CDD" id="cd00067">
    <property type="entry name" value="GAL4"/>
    <property type="match status" value="1"/>
</dbReference>
<reference evidence="3 4" key="1">
    <citation type="journal article" date="2018" name="Mol. Biol. Evol.">
        <title>Broad Genomic Sampling Reveals a Smut Pathogenic Ancestry of the Fungal Clade Ustilaginomycotina.</title>
        <authorList>
            <person name="Kijpornyongpan T."/>
            <person name="Mondo S.J."/>
            <person name="Barry K."/>
            <person name="Sandor L."/>
            <person name="Lee J."/>
            <person name="Lipzen A."/>
            <person name="Pangilinan J."/>
            <person name="LaButti K."/>
            <person name="Hainaut M."/>
            <person name="Henrissat B."/>
            <person name="Grigoriev I.V."/>
            <person name="Spatafora J.W."/>
            <person name="Aime M.C."/>
        </authorList>
    </citation>
    <scope>NUCLEOTIDE SEQUENCE [LARGE SCALE GENOMIC DNA]</scope>
    <source>
        <strain evidence="3 4">MCA 4186</strain>
    </source>
</reference>
<dbReference type="AlphaFoldDB" id="A0A316Z0H1"/>
<dbReference type="RefSeq" id="XP_025595516.1">
    <property type="nucleotide sequence ID" value="XM_025739209.1"/>
</dbReference>
<dbReference type="Gene3D" id="4.10.240.10">
    <property type="entry name" value="Zn(2)-C6 fungal-type DNA-binding domain"/>
    <property type="match status" value="1"/>
</dbReference>
<evidence type="ECO:0000313" key="3">
    <source>
        <dbReference type="EMBL" id="PWN95237.1"/>
    </source>
</evidence>
<dbReference type="SMART" id="SM00066">
    <property type="entry name" value="GAL4"/>
    <property type="match status" value="1"/>
</dbReference>
<evidence type="ECO:0000313" key="4">
    <source>
        <dbReference type="Proteomes" id="UP000245946"/>
    </source>
</evidence>
<dbReference type="SUPFAM" id="SSF57701">
    <property type="entry name" value="Zn2/Cys6 DNA-binding domain"/>
    <property type="match status" value="1"/>
</dbReference>
<dbReference type="GO" id="GO:0000981">
    <property type="term" value="F:DNA-binding transcription factor activity, RNA polymerase II-specific"/>
    <property type="evidence" value="ECO:0007669"/>
    <property type="project" value="InterPro"/>
</dbReference>
<sequence length="339" mass="36229">MSWHPLAPQYGAAPRAGTGRNSLSGAGAGAGSSSGSAAGPSQLEQLMAASQAASAGPGVHLSRSLSMHGAGSLPVFDAARPPFASHAGGTQAAPPAAPEIITRMPKGRGKRPKASRACLPCRKLKARCEIRYDAAAEGAPPVCHRCNLLSLDCIFEGEPPPPTMPAADLARLKRPRSTENPDTQNEADLAWKHRNRTRGLASLRYRLTHRIVPPVAPDDYEVMARPRSDLRWYGRMASGASALSCMLMRDYEPRRDTAQHGGSELFPAGVPGLFRPLPQLYVPEPRWTMAPRQHIDSLFSALAPLMSREIEAELSTMCVYAAASPSAPLTPCLQLRGHV</sequence>
<keyword evidence="4" id="KW-1185">Reference proteome</keyword>
<dbReference type="EMBL" id="KZ819306">
    <property type="protein sequence ID" value="PWN95237.1"/>
    <property type="molecule type" value="Genomic_DNA"/>
</dbReference>
<feature type="region of interest" description="Disordered" evidence="1">
    <location>
        <begin position="1"/>
        <end position="40"/>
    </location>
</feature>
<evidence type="ECO:0000256" key="1">
    <source>
        <dbReference type="SAM" id="MobiDB-lite"/>
    </source>
</evidence>
<dbReference type="InterPro" id="IPR036864">
    <property type="entry name" value="Zn2-C6_fun-type_DNA-bd_sf"/>
</dbReference>
<dbReference type="InterPro" id="IPR001138">
    <property type="entry name" value="Zn2Cys6_DnaBD"/>
</dbReference>
<organism evidence="3 4">
    <name type="scientific">Tilletiopsis washingtonensis</name>
    <dbReference type="NCBI Taxonomy" id="58919"/>
    <lineage>
        <taxon>Eukaryota</taxon>
        <taxon>Fungi</taxon>
        <taxon>Dikarya</taxon>
        <taxon>Basidiomycota</taxon>
        <taxon>Ustilaginomycotina</taxon>
        <taxon>Exobasidiomycetes</taxon>
        <taxon>Entylomatales</taxon>
        <taxon>Entylomatales incertae sedis</taxon>
        <taxon>Tilletiopsis</taxon>
    </lineage>
</organism>
<dbReference type="Proteomes" id="UP000245946">
    <property type="component" value="Unassembled WGS sequence"/>
</dbReference>
<evidence type="ECO:0000259" key="2">
    <source>
        <dbReference type="PROSITE" id="PS50048"/>
    </source>
</evidence>
<dbReference type="GeneID" id="37266755"/>
<gene>
    <name evidence="3" type="ORF">FA09DRAFT_155503</name>
</gene>
<proteinExistence type="predicted"/>
<dbReference type="OrthoDB" id="2595934at2759"/>
<accession>A0A316Z0H1</accession>